<evidence type="ECO:0000313" key="3">
    <source>
        <dbReference type="Proteomes" id="UP000429229"/>
    </source>
</evidence>
<keyword evidence="1" id="KW-0812">Transmembrane</keyword>
<evidence type="ECO:0008006" key="4">
    <source>
        <dbReference type="Google" id="ProtNLM"/>
    </source>
</evidence>
<name>A0A6I4U3K9_9SPHN</name>
<protein>
    <recommendedName>
        <fullName evidence="4">Pilus assembly protein</fullName>
    </recommendedName>
</protein>
<keyword evidence="1" id="KW-1133">Transmembrane helix</keyword>
<dbReference type="Proteomes" id="UP000429229">
    <property type="component" value="Unassembled WGS sequence"/>
</dbReference>
<keyword evidence="1" id="KW-0472">Membrane</keyword>
<comment type="caution">
    <text evidence="2">The sequence shown here is derived from an EMBL/GenBank/DDBJ whole genome shotgun (WGS) entry which is preliminary data.</text>
</comment>
<gene>
    <name evidence="2" type="ORF">GRI68_04915</name>
</gene>
<accession>A0A6I4U3K9</accession>
<dbReference type="EMBL" id="WTYR01000001">
    <property type="protein sequence ID" value="MXP09513.1"/>
    <property type="molecule type" value="Genomic_DNA"/>
</dbReference>
<sequence>MSMKDKIGERFGGLRQRLRKIWRCESGLALVEFAYVSPFLITLGLGGAELTNYALTQQRVSHLATSLADNASRAKQFVTTGDPQFREHDVHEVFAGMELQAGTLDFKKNGRAIISSLEVNADNGQWIHWQRCYGDKRSYKSAYGNEGKGSSGTGFKGMGPASNRVTADRDFAIMFVEIFYEYDPLLLGWAVEPQTLTKTAAMYVRDDRDLSQIFNPSPRATVLSC</sequence>
<evidence type="ECO:0000313" key="2">
    <source>
        <dbReference type="EMBL" id="MXP09513.1"/>
    </source>
</evidence>
<dbReference type="AlphaFoldDB" id="A0A6I4U3K9"/>
<feature type="transmembrane region" description="Helical" evidence="1">
    <location>
        <begin position="21"/>
        <end position="45"/>
    </location>
</feature>
<keyword evidence="3" id="KW-1185">Reference proteome</keyword>
<reference evidence="2 3" key="1">
    <citation type="submission" date="2019-12" db="EMBL/GenBank/DDBJ databases">
        <title>Genomic-based taxomic classification of the family Erythrobacteraceae.</title>
        <authorList>
            <person name="Xu L."/>
        </authorList>
    </citation>
    <scope>NUCLEOTIDE SEQUENCE [LARGE SCALE GENOMIC DNA]</scope>
    <source>
        <strain evidence="2 3">LMG 29519</strain>
    </source>
</reference>
<proteinExistence type="predicted"/>
<organism evidence="2 3">
    <name type="scientific">Alteriqipengyuania halimionae</name>
    <dbReference type="NCBI Taxonomy" id="1926630"/>
    <lineage>
        <taxon>Bacteria</taxon>
        <taxon>Pseudomonadati</taxon>
        <taxon>Pseudomonadota</taxon>
        <taxon>Alphaproteobacteria</taxon>
        <taxon>Sphingomonadales</taxon>
        <taxon>Erythrobacteraceae</taxon>
        <taxon>Alteriqipengyuania</taxon>
    </lineage>
</organism>
<evidence type="ECO:0000256" key="1">
    <source>
        <dbReference type="SAM" id="Phobius"/>
    </source>
</evidence>